<dbReference type="GO" id="GO:0046872">
    <property type="term" value="F:metal ion binding"/>
    <property type="evidence" value="ECO:0007669"/>
    <property type="project" value="UniProtKB-KW"/>
</dbReference>
<evidence type="ECO:0000256" key="5">
    <source>
        <dbReference type="PIRSR" id="PIRSR604294-1"/>
    </source>
</evidence>
<keyword evidence="3" id="KW-0560">Oxidoreductase</keyword>
<keyword evidence="4 5" id="KW-0408">Iron</keyword>
<feature type="binding site" evidence="5">
    <location>
        <position position="689"/>
    </location>
    <ligand>
        <name>Fe cation</name>
        <dbReference type="ChEBI" id="CHEBI:24875"/>
        <note>catalytic</note>
    </ligand>
</feature>
<protein>
    <submittedName>
        <fullName evidence="7">Retinal pigment epithelial membrane protein-domain-containing protein</fullName>
    </submittedName>
</protein>
<comment type="caution">
    <text evidence="7">The sequence shown here is derived from an EMBL/GenBank/DDBJ whole genome shotgun (WGS) entry which is preliminary data.</text>
</comment>
<evidence type="ECO:0000256" key="1">
    <source>
        <dbReference type="ARBA" id="ARBA00006787"/>
    </source>
</evidence>
<accession>A0A1Y2I2Q1</accession>
<evidence type="ECO:0000313" key="7">
    <source>
        <dbReference type="EMBL" id="ORZ40243.1"/>
    </source>
</evidence>
<organism evidence="7 8">
    <name type="scientific">Catenaria anguillulae PL171</name>
    <dbReference type="NCBI Taxonomy" id="765915"/>
    <lineage>
        <taxon>Eukaryota</taxon>
        <taxon>Fungi</taxon>
        <taxon>Fungi incertae sedis</taxon>
        <taxon>Blastocladiomycota</taxon>
        <taxon>Blastocladiomycetes</taxon>
        <taxon>Blastocladiales</taxon>
        <taxon>Catenariaceae</taxon>
        <taxon>Catenaria</taxon>
    </lineage>
</organism>
<feature type="binding site" evidence="5">
    <location>
        <position position="491"/>
    </location>
    <ligand>
        <name>Fe cation</name>
        <dbReference type="ChEBI" id="CHEBI:24875"/>
        <note>catalytic</note>
    </ligand>
</feature>
<dbReference type="EMBL" id="MCFL01000003">
    <property type="protein sequence ID" value="ORZ40243.1"/>
    <property type="molecule type" value="Genomic_DNA"/>
</dbReference>
<dbReference type="GO" id="GO:0016121">
    <property type="term" value="P:carotene catabolic process"/>
    <property type="evidence" value="ECO:0007669"/>
    <property type="project" value="TreeGrafter"/>
</dbReference>
<dbReference type="PANTHER" id="PTHR10543:SF24">
    <property type="entry name" value="CAROTENOID ISOMEROOXYGENASE"/>
    <property type="match status" value="1"/>
</dbReference>
<evidence type="ECO:0000256" key="3">
    <source>
        <dbReference type="ARBA" id="ARBA00023002"/>
    </source>
</evidence>
<evidence type="ECO:0000256" key="2">
    <source>
        <dbReference type="ARBA" id="ARBA00022723"/>
    </source>
</evidence>
<reference evidence="7 8" key="1">
    <citation type="submission" date="2016-07" db="EMBL/GenBank/DDBJ databases">
        <title>Pervasive Adenine N6-methylation of Active Genes in Fungi.</title>
        <authorList>
            <consortium name="DOE Joint Genome Institute"/>
            <person name="Mondo S.J."/>
            <person name="Dannebaum R.O."/>
            <person name="Kuo R.C."/>
            <person name="Labutti K."/>
            <person name="Haridas S."/>
            <person name="Kuo A."/>
            <person name="Salamov A."/>
            <person name="Ahrendt S.R."/>
            <person name="Lipzen A."/>
            <person name="Sullivan W."/>
            <person name="Andreopoulos W.B."/>
            <person name="Clum A."/>
            <person name="Lindquist E."/>
            <person name="Daum C."/>
            <person name="Ramamoorthy G.K."/>
            <person name="Gryganskyi A."/>
            <person name="Culley D."/>
            <person name="Magnuson J.K."/>
            <person name="James T.Y."/>
            <person name="O'Malley M.A."/>
            <person name="Stajich J.E."/>
            <person name="Spatafora J.W."/>
            <person name="Visel A."/>
            <person name="Grigoriev I.V."/>
        </authorList>
    </citation>
    <scope>NUCLEOTIDE SEQUENCE [LARGE SCALE GENOMIC DNA]</scope>
    <source>
        <strain evidence="7 8">PL171</strain>
    </source>
</reference>
<dbReference type="GO" id="GO:0010436">
    <property type="term" value="F:carotenoid dioxygenase activity"/>
    <property type="evidence" value="ECO:0007669"/>
    <property type="project" value="TreeGrafter"/>
</dbReference>
<feature type="compositionally biased region" description="Low complexity" evidence="6">
    <location>
        <begin position="43"/>
        <end position="57"/>
    </location>
</feature>
<sequence>MDSIRPVTIPGSNTTEYTKPPAEWQGKVSAGNPRRLVEKEDTAAVSQQSFTSATSQQEGLDTKADNVPSLETTLTNSVGFRSAVVAKVEVQPDSARLQSQQGVQGDSIGKLEVSPPQLARDDTPSESAGTKPPTVGEPANQSTPADVVVFVDNIDIEPSPSESHDDDAQAPVGAPPQVVSEPETVASFEVPPAVPVTLLIPDSQQPAKGSIVSLFSALRRPSLFPEMRFPSLRNDEKPMPTVSSDSTSRFALVTLPPPKEPGFIPPLWHPAIPCLGRTGTVIKFQSGPNMNAGQKAKITVQHGILAYKTALTLTVYAESQSKKHKQPLTSTDMLALKTDTGLFQIIDATTLRPPRHPRLRLTAPGTRTCLVLLDPSTHVPKWRWGGLCHVLQRASQLHDKYHLQLFTESSTHPRGGDLVCALDVRGSQPLFLPQVVTTTNYLVLIVCPTRWAKFGTDLAWDVTGPTYFYIVDRKSKKHMATYRGEPMHFVHVVNAFDMAVDTDTEWSDVDIVVDVCASRSPVAVSAPTTTEFDGTELASPNQDAAATAIGGSRPRTESGRKPIPLVRYDVRSGPGIELPVTNPNFQGKASYQYIYGVRVTAPGMAATALVKINVQHRASMEWQVSGCLPGGPVVVPRPGASTEDDAVVLSVVLDTMARRSFVLVLDAQSFREVARVSLGVGQIMPFAFHGIFVQSPLPKNENEVRRIEGRS</sequence>
<feature type="region of interest" description="Disordered" evidence="6">
    <location>
        <begin position="90"/>
        <end position="177"/>
    </location>
</feature>
<dbReference type="OrthoDB" id="407010at2759"/>
<dbReference type="InterPro" id="IPR004294">
    <property type="entry name" value="Carotenoid_Oase"/>
</dbReference>
<gene>
    <name evidence="7" type="ORF">BCR44DRAFT_1509526</name>
</gene>
<dbReference type="Pfam" id="PF03055">
    <property type="entry name" value="RPE65"/>
    <property type="match status" value="1"/>
</dbReference>
<proteinExistence type="inferred from homology"/>
<comment type="cofactor">
    <cofactor evidence="5">
        <name>Fe(2+)</name>
        <dbReference type="ChEBI" id="CHEBI:29033"/>
    </cofactor>
    <text evidence="5">Binds 1 Fe(2+) ion per subunit.</text>
</comment>
<dbReference type="AlphaFoldDB" id="A0A1Y2I2Q1"/>
<keyword evidence="2 5" id="KW-0479">Metal-binding</keyword>
<feature type="region of interest" description="Disordered" evidence="6">
    <location>
        <begin position="1"/>
        <end position="67"/>
    </location>
</feature>
<dbReference type="PANTHER" id="PTHR10543">
    <property type="entry name" value="BETA-CAROTENE DIOXYGENASE"/>
    <property type="match status" value="1"/>
</dbReference>
<keyword evidence="8" id="KW-1185">Reference proteome</keyword>
<comment type="similarity">
    <text evidence="1">Belongs to the carotenoid oxygenase family.</text>
</comment>
<evidence type="ECO:0000256" key="4">
    <source>
        <dbReference type="ARBA" id="ARBA00023004"/>
    </source>
</evidence>
<dbReference type="STRING" id="765915.A0A1Y2I2Q1"/>
<evidence type="ECO:0000256" key="6">
    <source>
        <dbReference type="SAM" id="MobiDB-lite"/>
    </source>
</evidence>
<dbReference type="Proteomes" id="UP000193411">
    <property type="component" value="Unassembled WGS sequence"/>
</dbReference>
<name>A0A1Y2I2Q1_9FUNG</name>
<evidence type="ECO:0000313" key="8">
    <source>
        <dbReference type="Proteomes" id="UP000193411"/>
    </source>
</evidence>